<protein>
    <submittedName>
        <fullName evidence="3">Divergent AAA domain protein</fullName>
    </submittedName>
</protein>
<evidence type="ECO:0000313" key="3">
    <source>
        <dbReference type="EMBL" id="EJF46295.1"/>
    </source>
</evidence>
<dbReference type="SUPFAM" id="SSF46785">
    <property type="entry name" value="Winged helix' DNA-binding domain"/>
    <property type="match status" value="1"/>
</dbReference>
<dbReference type="PANTHER" id="PTHR30595">
    <property type="entry name" value="GLPR-RELATED TRANSCRIPTIONAL REPRESSOR"/>
    <property type="match status" value="1"/>
</dbReference>
<dbReference type="Pfam" id="PF04326">
    <property type="entry name" value="SLFN_AlbA_2"/>
    <property type="match status" value="1"/>
</dbReference>
<dbReference type="Gene3D" id="1.10.10.10">
    <property type="entry name" value="Winged helix-like DNA-binding domain superfamily/Winged helix DNA-binding domain"/>
    <property type="match status" value="1"/>
</dbReference>
<comment type="caution">
    <text evidence="3">The sequence shown here is derived from an EMBL/GenBank/DDBJ whole genome shotgun (WGS) entry which is preliminary data.</text>
</comment>
<dbReference type="PROSITE" id="PS00519">
    <property type="entry name" value="HTH_ASNC_1"/>
    <property type="match status" value="1"/>
</dbReference>
<dbReference type="EMBL" id="AKFT01000068">
    <property type="protein sequence ID" value="EJF46295.1"/>
    <property type="molecule type" value="Genomic_DNA"/>
</dbReference>
<dbReference type="OrthoDB" id="9805115at2"/>
<dbReference type="Gene3D" id="3.30.950.30">
    <property type="entry name" value="Schlafen, AAA domain"/>
    <property type="match status" value="1"/>
</dbReference>
<dbReference type="InterPro" id="IPR036388">
    <property type="entry name" value="WH-like_DNA-bd_sf"/>
</dbReference>
<dbReference type="PANTHER" id="PTHR30595:SF6">
    <property type="entry name" value="SCHLAFEN ALBA-2 DOMAIN-CONTAINING PROTEIN"/>
    <property type="match status" value="1"/>
</dbReference>
<accession>J1HK44</accession>
<dbReference type="InterPro" id="IPR036390">
    <property type="entry name" value="WH_DNA-bd_sf"/>
</dbReference>
<keyword evidence="4" id="KW-1185">Reference proteome</keyword>
<dbReference type="InterPro" id="IPR019885">
    <property type="entry name" value="Tscrpt_reg_HTH_AsnC-type_CS"/>
</dbReference>
<proteinExistence type="predicted"/>
<dbReference type="AlphaFoldDB" id="J1HK44"/>
<dbReference type="eggNOG" id="COG2865">
    <property type="taxonomic scope" value="Bacteria"/>
</dbReference>
<dbReference type="InterPro" id="IPR038475">
    <property type="entry name" value="RecG_C_sf"/>
</dbReference>
<dbReference type="RefSeq" id="WP_008730856.1">
    <property type="nucleotide sequence ID" value="NZ_AKFT01000068.1"/>
</dbReference>
<dbReference type="Pfam" id="PF13749">
    <property type="entry name" value="HATPase_c_4"/>
    <property type="match status" value="1"/>
</dbReference>
<evidence type="ECO:0000256" key="1">
    <source>
        <dbReference type="SAM" id="MobiDB-lite"/>
    </source>
</evidence>
<gene>
    <name evidence="3" type="ORF">HMPREF1318_2423</name>
</gene>
<evidence type="ECO:0000313" key="4">
    <source>
        <dbReference type="Proteomes" id="UP000002941"/>
    </source>
</evidence>
<feature type="domain" description="Schlafen AlbA-2" evidence="2">
    <location>
        <begin position="26"/>
        <end position="138"/>
    </location>
</feature>
<organism evidence="3 4">
    <name type="scientific">Actinomyces massiliensis F0489</name>
    <dbReference type="NCBI Taxonomy" id="1125718"/>
    <lineage>
        <taxon>Bacteria</taxon>
        <taxon>Bacillati</taxon>
        <taxon>Actinomycetota</taxon>
        <taxon>Actinomycetes</taxon>
        <taxon>Actinomycetales</taxon>
        <taxon>Actinomycetaceae</taxon>
        <taxon>Actinomyces</taxon>
    </lineage>
</organism>
<dbReference type="PATRIC" id="fig|1125718.3.peg.1015"/>
<reference evidence="3 4" key="1">
    <citation type="submission" date="2012-05" db="EMBL/GenBank/DDBJ databases">
        <authorList>
            <person name="Harkins D.M."/>
            <person name="Madupu R."/>
            <person name="Durkin A.S."/>
            <person name="Torralba M."/>
            <person name="Methe B."/>
            <person name="Sutton G.G."/>
            <person name="Nelson K.E."/>
        </authorList>
    </citation>
    <scope>NUCLEOTIDE SEQUENCE [LARGE SCALE GENOMIC DNA]</scope>
    <source>
        <strain evidence="3 4">F0489</strain>
    </source>
</reference>
<feature type="compositionally biased region" description="Basic and acidic residues" evidence="1">
    <location>
        <begin position="453"/>
        <end position="467"/>
    </location>
</feature>
<dbReference type="Gene3D" id="3.30.565.60">
    <property type="match status" value="1"/>
</dbReference>
<dbReference type="InterPro" id="IPR038461">
    <property type="entry name" value="Schlafen_AlbA_2_dom_sf"/>
</dbReference>
<name>J1HK44_9ACTO</name>
<dbReference type="Proteomes" id="UP000002941">
    <property type="component" value="Unassembled WGS sequence"/>
</dbReference>
<evidence type="ECO:0000259" key="2">
    <source>
        <dbReference type="Pfam" id="PF04326"/>
    </source>
</evidence>
<sequence length="474" mass="51750">MDRIDLDSLLGLDAEARGARLVSASESQWFERKAFRINAKKLAAAVIGMANAEGGLVAVGLSQGRVEGVDADPRQVNRLRRAPLELIDPPLLLRVEEVGVVNDEGAADHVLLFSVAPSQHAHQRTDGEAFIRAGDSTISLSRTAWQELVYDREADSYEAQPAPVGVEELSAERVDRLRRDINAVGDDSHVLRARSLVTVDDRLTVAGLLLLGEHPQLSFPHALVRVLRYQADETGVGSRQTMVADGDRRLEGAIPDVIDAALALVDEWAPRRRALRADGRFGPVDVIPKEAWMEAIVNAVVHRSYSMAGDHIRVSIFPHRIEVSSPGRFPGLVDPSDPLKIARYARNPRIARVCSDLGYTQELGEGIRRMVGEMRQSGLSDPVYHQTSTSVIVRLDAATRVAESVAERVGKDALDVVSLLRSTGPLGTADIAMAMGVTRQTALKRLKALREEGMVERDGRSPRDPRATWRVAGA</sequence>
<feature type="region of interest" description="Disordered" evidence="1">
    <location>
        <begin position="453"/>
        <end position="474"/>
    </location>
</feature>
<dbReference type="InterPro" id="IPR007421">
    <property type="entry name" value="Schlafen_AlbA_2_dom"/>
</dbReference>